<feature type="compositionally biased region" description="Low complexity" evidence="3">
    <location>
        <begin position="449"/>
        <end position="480"/>
    </location>
</feature>
<dbReference type="InterPro" id="IPR043502">
    <property type="entry name" value="DNA/RNA_pol_sf"/>
</dbReference>
<dbReference type="InterPro" id="IPR041588">
    <property type="entry name" value="Integrase_H2C2"/>
</dbReference>
<evidence type="ECO:0000259" key="6">
    <source>
        <dbReference type="PROSITE" id="PS50994"/>
    </source>
</evidence>
<dbReference type="InterPro" id="IPR043128">
    <property type="entry name" value="Rev_trsase/Diguanyl_cyclase"/>
</dbReference>
<feature type="region of interest" description="Disordered" evidence="3">
    <location>
        <begin position="430"/>
        <end position="497"/>
    </location>
</feature>
<dbReference type="PANTHER" id="PTHR47331:SF1">
    <property type="entry name" value="GAG-LIKE PROTEIN"/>
    <property type="match status" value="1"/>
</dbReference>
<dbReference type="SUPFAM" id="SSF53098">
    <property type="entry name" value="Ribonuclease H-like"/>
    <property type="match status" value="1"/>
</dbReference>
<dbReference type="Gene3D" id="3.10.10.10">
    <property type="entry name" value="HIV Type 1 Reverse Transcriptase, subunit A, domain 1"/>
    <property type="match status" value="1"/>
</dbReference>
<dbReference type="InterPro" id="IPR021109">
    <property type="entry name" value="Peptidase_aspartic_dom_sf"/>
</dbReference>
<dbReference type="InterPro" id="IPR012337">
    <property type="entry name" value="RNaseH-like_sf"/>
</dbReference>
<comment type="caution">
    <text evidence="7">The sequence shown here is derived from an EMBL/GenBank/DDBJ whole genome shotgun (WGS) entry which is preliminary data.</text>
</comment>
<keyword evidence="4" id="KW-0812">Transmembrane</keyword>
<dbReference type="Pfam" id="PF13975">
    <property type="entry name" value="gag-asp_proteas"/>
    <property type="match status" value="1"/>
</dbReference>
<dbReference type="Pfam" id="PF07245">
    <property type="entry name" value="Phlebovirus_G2"/>
    <property type="match status" value="1"/>
</dbReference>
<keyword evidence="4" id="KW-1133">Transmembrane helix</keyword>
<dbReference type="InterPro" id="IPR036397">
    <property type="entry name" value="RNaseH_sf"/>
</dbReference>
<evidence type="ECO:0000256" key="2">
    <source>
        <dbReference type="SAM" id="Coils"/>
    </source>
</evidence>
<dbReference type="Pfam" id="PF18701">
    <property type="entry name" value="DUF5641"/>
    <property type="match status" value="1"/>
</dbReference>
<dbReference type="InterPro" id="IPR040676">
    <property type="entry name" value="DUF5641"/>
</dbReference>
<dbReference type="EMBL" id="JAVFWL010000005">
    <property type="protein sequence ID" value="KAK6757065.1"/>
    <property type="molecule type" value="Genomic_DNA"/>
</dbReference>
<dbReference type="Pfam" id="PF17921">
    <property type="entry name" value="Integrase_H2C2"/>
    <property type="match status" value="1"/>
</dbReference>
<dbReference type="PANTHER" id="PTHR47331">
    <property type="entry name" value="PHD-TYPE DOMAIN-CONTAINING PROTEIN"/>
    <property type="match status" value="1"/>
</dbReference>
<dbReference type="Gene3D" id="2.40.70.10">
    <property type="entry name" value="Acid Proteases"/>
    <property type="match status" value="1"/>
</dbReference>
<dbReference type="Pfam" id="PF00078">
    <property type="entry name" value="RVT_1"/>
    <property type="match status" value="1"/>
</dbReference>
<dbReference type="Gene3D" id="3.30.420.10">
    <property type="entry name" value="Ribonuclease H-like superfamily/Ribonuclease H"/>
    <property type="match status" value="2"/>
</dbReference>
<organism evidence="7 8">
    <name type="scientific">Necator americanus</name>
    <name type="common">Human hookworm</name>
    <dbReference type="NCBI Taxonomy" id="51031"/>
    <lineage>
        <taxon>Eukaryota</taxon>
        <taxon>Metazoa</taxon>
        <taxon>Ecdysozoa</taxon>
        <taxon>Nematoda</taxon>
        <taxon>Chromadorea</taxon>
        <taxon>Rhabditida</taxon>
        <taxon>Rhabditina</taxon>
        <taxon>Rhabditomorpha</taxon>
        <taxon>Strongyloidea</taxon>
        <taxon>Ancylostomatidae</taxon>
        <taxon>Bunostominae</taxon>
        <taxon>Necator</taxon>
    </lineage>
</organism>
<keyword evidence="2" id="KW-0175">Coiled coil</keyword>
<accession>A0ABR1E491</accession>
<keyword evidence="4" id="KW-0472">Membrane</keyword>
<dbReference type="SUPFAM" id="SSF50630">
    <property type="entry name" value="Acid proteases"/>
    <property type="match status" value="1"/>
</dbReference>
<dbReference type="Pfam" id="PF05380">
    <property type="entry name" value="Peptidase_A17"/>
    <property type="match status" value="1"/>
</dbReference>
<keyword evidence="1" id="KW-0378">Hydrolase</keyword>
<dbReference type="SUPFAM" id="SSF56672">
    <property type="entry name" value="DNA/RNA polymerases"/>
    <property type="match status" value="1"/>
</dbReference>
<sequence length="3075" mass="350732">MTLVFHKRPILLSAKTLQSLLDKYSTYSDEIKPSGTDEERYEEYLSAANLLSGSIETIKMSRNALQALIDKLQKEYEEARSKGNKKDLTNEVEEIENDTQFNERIAKANEMVYILSARVTEARNHMGELARKMGITHREPTKQKPARINETHADQQTATESTATEETEEGSSQNDAIWLSEDNSNSEKSREDDEDFICRTLKPKQLSFPRFYGDEEEFPEFWAIYETLVDQSKVLSTVEKMLLLRDSLKGRAETAIKGIQLIPQNYKWMINALKKKYGNKPTNRAKIVQKLINLPAAKNDADSCMNTFDKIRMLMNQMVSAGQNIPQMQDAMWTEKILEKFPYTIVKNVLVTIQDQDEVKIEDVMDHLEKEINAKKVCRRTFKRRNMVKEARQCWKCFSEEHSSYDCQKPNCPKCGKMHDVSLCISTSNDGTRTRYSAGDRSRNQSSSNTVPVPRNNTTTRNQYGNGRNNGNVRNNQQTNPHTADHSTNHSAEGSVYIDKRKEQVVLMTAEGNVWNNNTRQFEKLLFFFDTGAQKTIIREQTAREFGLPTQKTEICTMSGIGGHTEKYQTNIVPLKISNAFGKEIHMTIQTKPIITNGFSSVRLNDADKQYLQDNEICINNPRVRGEHQNPQILVGLDNYYDLVNTVDTITLPSGLRIARTVFGPTVHGKESINSQQEATTITHGLSLVQEQNESEILQKLFELDGLGISSEECTKNENTFEYFKSYSKSISFENGVVTVPFPLKDNVIDLTDNYGIAYRRLISLQRQLSNNIHQREWYNKIMNDYIQNGVVELVHGQNKNSAGTYYMPHSGVWKPEKAKPLRIVFDASSKRVGQLSLNDVIYTGESFVNKIHDVLVASRTSGIILLCDIEAAFTQIRLVEDHKDLCRFLWLKDMNKPPNRDNIAEYRFNRLPFGNTSAPSILNMAILAYLNHKNTPLSLEIAKHIYVDNILLCATTKEEALEKYTASKNIFREIGMNLREYISNSAEVNRAIPKEDRAPTDNIKLLGVKYDTKSDEFVMKVTIPQKEKLTKRDIVSQINSIYDPVGLASPLIIKLKSLMREIYDTGIEWKQYVPQALCIKWNSVIQEINNACIRVSRPLLRSPTSHTSRISLWVFCDASKMAISTCAYLRCENTNEITSLISGKSKLTPKKIQQTIPRLELLAILIGLRMAKTILDSINIEIISVNVASDSEIALQWIRSSRKLPIFVTNQKDRILRLKTQIEVKSIPVHLFHVPTHHNPADVGTRGTTASLISNHDWVRGPRWLEHDQQTWLIRSIDNLSCDQFYEEIEDNQHVNVETTNESAESSRLIIDLARFSRYKTALRTFSVVGKLLSKWVKRCNYTRSTSITLNVLSLYTNEDVIAAEDMEISEKLILAAIHENINVQKLQKRFPNQKIIRDEKGIIRYKSRIQNANLPYDAKMPIFIPNYSELARLIIHDLHYGNAHCGKEQTLTLARQRFWIPQPSRMIKKYLRTCITCKKCHGLPYGAPEMPPLPTDRVIVTKPFANVGCDYMGPFESNVKQKMYVCLFTCLTTRAVHLEVVENLSAGAFLSSFIRFISRRGVPKLIRTDCGTNFKLGSKVIENLFLENDENGSSVMSYSASEGIKWIFNPPASPWMGGAWERMVGSVKRCFQKSIGRKKLSFEQMTTVISRIEAIINTRPLTKVSATDLDEIPIRPIDFLQGNLKYSIPSTQLQCGNGDTVYDPELLQTVAQAQEALMFSETIATVFWERWNKEYLTSLRDNQRVLLKQPRHVTNTPQIGEIVLIEQEFLPRGNWMYGKVLETVPSADGLVRSAKLLTPNKRVIQRPLNKLYPLEIRSSVGDSHLELEKDSTSEREIHQKERVDSAESSSRRTRPTRQSKTHALKVIQEFERSLDRPSTSSSRQVSTYLLMAMLALSTICPVTATAHENNSIKCNEGRVEIVPPSSRFELCINAMCRIMSNVSKSYIFELEKSSLDENSTITLRSEWESSVVFSTMQCEPPDFCEKSALLMSKDLIGNPHCWPLGAIITLTVLVYLSINSIMLIIWLIKCTRNAKRKGTPNSTSEEETIPMRTFNPHPINIPSALLICVALLALASKVITCQHGYMRHSVEVVCENRGNCTYNYNEEVLFNRINSNLCIQLNHANKTIGLIKIRSRPMKLSCSKVSLFFTRETKLKIYHTTRCSQMGSCTQSKCSRIRLDEVIPEFKRSSPYPGYSICGSTCGGIACGCFLPFPACTFLRIAHVPKKTQTVFEVVSCMEWQPVIQIDVDFMLYNKGKLKSFSLQPYITQKYDELSLTVISLQKPHSPLMDKRFAVTPMEAMMLPDHYQLPVECESEASALDAFVNCTNRMICSCENMKAPQTCQCPHDSLQNLRKEVSNVMPIRTPFTEIFSDSKEIYALSKQGEITLAIESNLLIGGTEFIINQPCEISEHISFGNRLRCCSTFPNISDLRGVEHYFDHYSQANKEEDDCARPLQYSKLVLARAISSGMTDFEDEDRLYIVDELDGKTERKVKEEGSSSTSNVGEQKIAAEKRQLKSRLPASLKNRIVRSSARSCALVTSGDKDELAFSEVSLRERTNIATKKKEENEVVSRLEFANFTTNARRRHHLESNSAVCGKKRVFTHPRLKSGDRLTKLIDPLDSAPLIKHKDSKNARKEKTTSDADFSLDVKLIRREKRTENEALLREPQVRSISNLSSRLLAKDKKAKNRIVQESNMATYKKKFIDENALARSMGELTLKVNEKERSLRGDPDRKRTKLSIEMESDEDDLFYSKKPYIALAREQTSDAENEDSERHLTRARRRKLTRSLLRGDSSIKRLRKTPTSAIIRRRMPRIHCNNTGGVETFDSFLNFPLTRIDAAEDSLSDPNESMKIVYHDFMTNVRSEGITVSDLESRIRERVENLKKNVEDFEYSCYQAECEDTLGTEPFLDPIAYRRHPFVRRGDRAMSMLSATYGMHAAQFRNNSCSLSELSGGMWRVKPFEPIRFCRENGNKYYQISDYLDQVSGVTDQANFENLREKAKFDIILEEKIRSVRNSLADIRFRKSFGFVKEEENGPSCSSDVACTVEDNFESDLTIDFSDDCIYLGEYSTVFEG</sequence>
<feature type="domain" description="Peptidase A2" evidence="5">
    <location>
        <begin position="525"/>
        <end position="639"/>
    </location>
</feature>
<feature type="compositionally biased region" description="Basic and acidic residues" evidence="3">
    <location>
        <begin position="131"/>
        <end position="153"/>
    </location>
</feature>
<dbReference type="Gene3D" id="1.10.340.70">
    <property type="match status" value="1"/>
</dbReference>
<dbReference type="InterPro" id="IPR001995">
    <property type="entry name" value="Peptidase_A2_cat"/>
</dbReference>
<dbReference type="PROSITE" id="PS50994">
    <property type="entry name" value="INTEGRASE"/>
    <property type="match status" value="1"/>
</dbReference>
<dbReference type="PROSITE" id="PS50175">
    <property type="entry name" value="ASP_PROT_RETROV"/>
    <property type="match status" value="1"/>
</dbReference>
<feature type="transmembrane region" description="Helical" evidence="4">
    <location>
        <begin position="2061"/>
        <end position="2081"/>
    </location>
</feature>
<feature type="region of interest" description="Disordered" evidence="3">
    <location>
        <begin position="131"/>
        <end position="193"/>
    </location>
</feature>
<dbReference type="Pfam" id="PF03564">
    <property type="entry name" value="DUF1759"/>
    <property type="match status" value="1"/>
</dbReference>
<evidence type="ECO:0000313" key="8">
    <source>
        <dbReference type="Proteomes" id="UP001303046"/>
    </source>
</evidence>
<dbReference type="InterPro" id="IPR001584">
    <property type="entry name" value="Integrase_cat-core"/>
</dbReference>
<evidence type="ECO:0000259" key="5">
    <source>
        <dbReference type="PROSITE" id="PS50175"/>
    </source>
</evidence>
<feature type="transmembrane region" description="Helical" evidence="4">
    <location>
        <begin position="2004"/>
        <end position="2030"/>
    </location>
</feature>
<keyword evidence="8" id="KW-1185">Reference proteome</keyword>
<feature type="domain" description="Integrase catalytic" evidence="6">
    <location>
        <begin position="1501"/>
        <end position="1686"/>
    </location>
</feature>
<feature type="coiled-coil region" evidence="2">
    <location>
        <begin position="55"/>
        <end position="105"/>
    </location>
</feature>
<dbReference type="Gene3D" id="3.30.70.270">
    <property type="match status" value="1"/>
</dbReference>
<protein>
    <recommendedName>
        <fullName evidence="9">Integrase core domain protein</fullName>
    </recommendedName>
</protein>
<dbReference type="InterPro" id="IPR000477">
    <property type="entry name" value="RT_dom"/>
</dbReference>
<feature type="region of interest" description="Disordered" evidence="3">
    <location>
        <begin position="1827"/>
        <end position="1864"/>
    </location>
</feature>
<gene>
    <name evidence="7" type="primary">Necator_chrV.g19892</name>
    <name evidence="7" type="ORF">RB195_015100</name>
</gene>
<evidence type="ECO:0000313" key="7">
    <source>
        <dbReference type="EMBL" id="KAK6757065.1"/>
    </source>
</evidence>
<reference evidence="7 8" key="1">
    <citation type="submission" date="2023-08" db="EMBL/GenBank/DDBJ databases">
        <title>A Necator americanus chromosomal reference genome.</title>
        <authorList>
            <person name="Ilik V."/>
            <person name="Petrzelkova K.J."/>
            <person name="Pardy F."/>
            <person name="Fuh T."/>
            <person name="Niatou-Singa F.S."/>
            <person name="Gouil Q."/>
            <person name="Baker L."/>
            <person name="Ritchie M.E."/>
            <person name="Jex A.R."/>
            <person name="Gazzola D."/>
            <person name="Li H."/>
            <person name="Toshio Fujiwara R."/>
            <person name="Zhan B."/>
            <person name="Aroian R.V."/>
            <person name="Pafco B."/>
            <person name="Schwarz E.M."/>
        </authorList>
    </citation>
    <scope>NUCLEOTIDE SEQUENCE [LARGE SCALE GENOMIC DNA]</scope>
    <source>
        <strain evidence="7 8">Aroian</strain>
        <tissue evidence="7">Whole animal</tissue>
    </source>
</reference>
<evidence type="ECO:0008006" key="9">
    <source>
        <dbReference type="Google" id="ProtNLM"/>
    </source>
</evidence>
<dbReference type="Proteomes" id="UP001303046">
    <property type="component" value="Unassembled WGS sequence"/>
</dbReference>
<feature type="compositionally biased region" description="Basic and acidic residues" evidence="3">
    <location>
        <begin position="1827"/>
        <end position="1847"/>
    </location>
</feature>
<evidence type="ECO:0000256" key="1">
    <source>
        <dbReference type="ARBA" id="ARBA00022801"/>
    </source>
</evidence>
<proteinExistence type="predicted"/>
<dbReference type="InterPro" id="IPR009878">
    <property type="entry name" value="Phlebovirus_G2_fusion"/>
</dbReference>
<evidence type="ECO:0000256" key="3">
    <source>
        <dbReference type="SAM" id="MobiDB-lite"/>
    </source>
</evidence>
<dbReference type="InterPro" id="IPR008042">
    <property type="entry name" value="Retrotrans_Pao"/>
</dbReference>
<feature type="compositionally biased region" description="Basic residues" evidence="3">
    <location>
        <begin position="1853"/>
        <end position="1864"/>
    </location>
</feature>
<name>A0ABR1E491_NECAM</name>
<evidence type="ECO:0000256" key="4">
    <source>
        <dbReference type="SAM" id="Phobius"/>
    </source>
</evidence>
<dbReference type="InterPro" id="IPR005312">
    <property type="entry name" value="DUF1759"/>
</dbReference>